<reference evidence="3" key="1">
    <citation type="submission" date="2022-06" db="EMBL/GenBank/DDBJ databases">
        <title>New cyanobacteria of genus Symplocastrum in benthos of Lake Baikal.</title>
        <authorList>
            <person name="Sorokovikova E."/>
            <person name="Tikhonova I."/>
            <person name="Krasnopeev A."/>
            <person name="Evseev P."/>
            <person name="Gladkikh A."/>
            <person name="Belykh O."/>
        </authorList>
    </citation>
    <scope>NUCLEOTIDE SEQUENCE</scope>
    <source>
        <strain evidence="3">BBK-W-15</strain>
    </source>
</reference>
<name>A0AAE3GWG4_9CYAN</name>
<dbReference type="PANTHER" id="PTHR46580:SF2">
    <property type="entry name" value="MAM DOMAIN-CONTAINING PROTEIN"/>
    <property type="match status" value="1"/>
</dbReference>
<dbReference type="PANTHER" id="PTHR46580">
    <property type="entry name" value="SENSOR KINASE-RELATED"/>
    <property type="match status" value="1"/>
</dbReference>
<proteinExistence type="predicted"/>
<dbReference type="EMBL" id="JAMZMM010000290">
    <property type="protein sequence ID" value="MCP2731166.1"/>
    <property type="molecule type" value="Genomic_DNA"/>
</dbReference>
<gene>
    <name evidence="3" type="ORF">NJ959_22340</name>
</gene>
<sequence>MKKLSSLVLAALFFVSTFLCITTAALANPTDDYLKNEKLSGQFSVPVKLDAGVRFTNRTNQSIPETFTTLGKWAASNDIVNLSPNGIETNTITFPPHKGLTFVANETTGTNNDNSDGIIVKWSAPARVSASVPVSYATAINFPAGIDADCVAIGDFNGDSKLDLAVTNWFDNNVSVLLGNGNGSFGAATNFPVGTNPVFVVTGDVNGDGKLDLAVANFSSNNVSVLLGNGNGSFGAATNFPVGTNPYSVAIGDVNGDSQLDLAFTNWLSNKVSVLLGNGNGSFG</sequence>
<dbReference type="RefSeq" id="WP_254013910.1">
    <property type="nucleotide sequence ID" value="NZ_JAMZMM010000290.1"/>
</dbReference>
<dbReference type="AlphaFoldDB" id="A0AAE3GWG4"/>
<dbReference type="InterPro" id="IPR013517">
    <property type="entry name" value="FG-GAP"/>
</dbReference>
<dbReference type="InterPro" id="IPR028994">
    <property type="entry name" value="Integrin_alpha_N"/>
</dbReference>
<feature type="signal peptide" evidence="2">
    <location>
        <begin position="1"/>
        <end position="27"/>
    </location>
</feature>
<feature type="non-terminal residue" evidence="3">
    <location>
        <position position="284"/>
    </location>
</feature>
<evidence type="ECO:0000313" key="4">
    <source>
        <dbReference type="Proteomes" id="UP001204953"/>
    </source>
</evidence>
<evidence type="ECO:0000313" key="3">
    <source>
        <dbReference type="EMBL" id="MCP2731166.1"/>
    </source>
</evidence>
<dbReference type="SUPFAM" id="SSF69318">
    <property type="entry name" value="Integrin alpha N-terminal domain"/>
    <property type="match status" value="1"/>
</dbReference>
<comment type="caution">
    <text evidence="3">The sequence shown here is derived from an EMBL/GenBank/DDBJ whole genome shotgun (WGS) entry which is preliminary data.</text>
</comment>
<organism evidence="3 4">
    <name type="scientific">Limnofasciculus baicalensis BBK-W-15</name>
    <dbReference type="NCBI Taxonomy" id="2699891"/>
    <lineage>
        <taxon>Bacteria</taxon>
        <taxon>Bacillati</taxon>
        <taxon>Cyanobacteriota</taxon>
        <taxon>Cyanophyceae</taxon>
        <taxon>Coleofasciculales</taxon>
        <taxon>Coleofasciculaceae</taxon>
        <taxon>Limnofasciculus</taxon>
        <taxon>Limnofasciculus baicalensis</taxon>
    </lineage>
</organism>
<dbReference type="Pfam" id="PF13517">
    <property type="entry name" value="FG-GAP_3"/>
    <property type="match status" value="1"/>
</dbReference>
<protein>
    <submittedName>
        <fullName evidence="3">VCBS repeat-containing protein</fullName>
    </submittedName>
</protein>
<dbReference type="Proteomes" id="UP001204953">
    <property type="component" value="Unassembled WGS sequence"/>
</dbReference>
<feature type="chain" id="PRO_5041925694" evidence="2">
    <location>
        <begin position="28"/>
        <end position="284"/>
    </location>
</feature>
<dbReference type="Gene3D" id="2.30.30.100">
    <property type="match status" value="3"/>
</dbReference>
<keyword evidence="1 2" id="KW-0732">Signal</keyword>
<evidence type="ECO:0000256" key="2">
    <source>
        <dbReference type="SAM" id="SignalP"/>
    </source>
</evidence>
<keyword evidence="4" id="KW-1185">Reference proteome</keyword>
<evidence type="ECO:0000256" key="1">
    <source>
        <dbReference type="ARBA" id="ARBA00022729"/>
    </source>
</evidence>
<accession>A0AAE3GWG4</accession>